<gene>
    <name evidence="4" type="ORF">E1A91_A12G053200v1</name>
</gene>
<feature type="compositionally biased region" description="Low complexity" evidence="2">
    <location>
        <begin position="222"/>
        <end position="234"/>
    </location>
</feature>
<feature type="compositionally biased region" description="Polar residues" evidence="2">
    <location>
        <begin position="860"/>
        <end position="874"/>
    </location>
</feature>
<feature type="region of interest" description="Disordered" evidence="2">
    <location>
        <begin position="315"/>
        <end position="335"/>
    </location>
</feature>
<dbReference type="Gene3D" id="3.30.40.10">
    <property type="entry name" value="Zinc/RING finger domain, C3HC4 (zinc finger)"/>
    <property type="match status" value="1"/>
</dbReference>
<evidence type="ECO:0000313" key="4">
    <source>
        <dbReference type="EMBL" id="TYJ03809.1"/>
    </source>
</evidence>
<feature type="domain" description="RING-type" evidence="3">
    <location>
        <begin position="945"/>
        <end position="984"/>
    </location>
</feature>
<dbReference type="PANTHER" id="PTHR47820:SF3">
    <property type="entry name" value="OS07G0499800 PROTEIN"/>
    <property type="match status" value="1"/>
</dbReference>
<feature type="compositionally biased region" description="Low complexity" evidence="2">
    <location>
        <begin position="80"/>
        <end position="93"/>
    </location>
</feature>
<evidence type="ECO:0000259" key="3">
    <source>
        <dbReference type="PROSITE" id="PS50089"/>
    </source>
</evidence>
<sequence>MASSQLEIVPSSPFGCVLRDHNRKERCRDSNVSSVQTVFDKNFNDLVRDHINGCISLSSPKSPQNHNNVASWVTAEQGNANANANANPNANANRHNVPSFSNKNHHNKKNGDPSASPISPKQSPVLDRWVTRQSQDLAVSTIDKQVNEAAEQVLAPSHSNPVSPPPPPPPVASSSTTKNAQTRSENASVTHNLAASSLVQIWEARLNRSNSINSYQNQSMDSNTSRTSSGVSSNENNASPMEESSTSEPFEEKMENRTNNVDSLIELESFSDRTAAGEAASSSSSACSKTFDAGEIERVRIVDIIKKLKNCREDADDHEHTGSHSQCKEPKHCSKPNESLRGCFSLVINSPLIRGRQAFQDFLIRIERDKKRELESLVKRQAVSKFPQRGRVQSMLRLKSLQRCLTIQDKCRPQLNRSQGSTIMHLREKFSTGAEQGMTAQNVSATPRYICKDKSSTCKPPQREDTHCQKGQQSSSPLDSLTTNKYEDIKEQAKPPSDAVQQKTSLEAKSPESPKISKETKPLEAPSENEVAKKEELSSQQQLILGSQETAETVTQNEVAKAEQEKDQHQLILDSQENMETTTTTSVVSSIENEIVEEEDIGDQQHICVDPQSQDIVDNTSTSCINDGNENEVTEEEEDHYQQYFDETDDYDWFSNISRPRSYWEGLRQAWYDEVLNATSNNEEIRQLLERGRVSTLLGSDFRDTMDRLMTSRVQIQADGAESQQEVDDKEGIICRGRVSTLFDSDFLEKMNRLMTSRVQMQADVAESQQEVEDKEGMVQRVSYEEEEEEEEEEYDDEEERSLSSRQCQEVNNYFNNSSPSIQMPSPSAMMTRSWSFQDDNETSNDERGASLFSPPPQPSQAEGYQDARQSASSINRPSLEMELICDLRGHIEQLHSEISELRKSVMTCMDMQMKWQHYSLNREVHSVEGEGKNSADRTPWKRSCCICYEMQVDSLLYRCGHMCTCLKCGNELQWRSGKCPICRAPILDVVPAK</sequence>
<keyword evidence="1" id="KW-0863">Zinc-finger</keyword>
<dbReference type="AlphaFoldDB" id="A0A5D2WQK7"/>
<feature type="compositionally biased region" description="Polar residues" evidence="2">
    <location>
        <begin position="235"/>
        <end position="248"/>
    </location>
</feature>
<feature type="compositionally biased region" description="Acidic residues" evidence="2">
    <location>
        <begin position="785"/>
        <end position="800"/>
    </location>
</feature>
<keyword evidence="5" id="KW-1185">Reference proteome</keyword>
<feature type="region of interest" description="Disordered" evidence="2">
    <location>
        <begin position="153"/>
        <end position="188"/>
    </location>
</feature>
<dbReference type="InterPro" id="IPR001841">
    <property type="entry name" value="Znf_RING"/>
</dbReference>
<feature type="compositionally biased region" description="Pro residues" evidence="2">
    <location>
        <begin position="162"/>
        <end position="171"/>
    </location>
</feature>
<evidence type="ECO:0000256" key="2">
    <source>
        <dbReference type="SAM" id="MobiDB-lite"/>
    </source>
</evidence>
<dbReference type="EMBL" id="CM017647">
    <property type="protein sequence ID" value="TYJ03809.1"/>
    <property type="molecule type" value="Genomic_DNA"/>
</dbReference>
<dbReference type="Proteomes" id="UP000323597">
    <property type="component" value="Chromosome A12"/>
</dbReference>
<dbReference type="PROSITE" id="PS50089">
    <property type="entry name" value="ZF_RING_2"/>
    <property type="match status" value="1"/>
</dbReference>
<dbReference type="GO" id="GO:0008270">
    <property type="term" value="F:zinc ion binding"/>
    <property type="evidence" value="ECO:0007669"/>
    <property type="project" value="UniProtKB-KW"/>
</dbReference>
<feature type="region of interest" description="Disordered" evidence="2">
    <location>
        <begin position="80"/>
        <end position="122"/>
    </location>
</feature>
<dbReference type="InterPro" id="IPR013083">
    <property type="entry name" value="Znf_RING/FYVE/PHD"/>
</dbReference>
<feature type="compositionally biased region" description="Polar residues" evidence="2">
    <location>
        <begin position="469"/>
        <end position="484"/>
    </location>
</feature>
<feature type="region of interest" description="Disordered" evidence="2">
    <location>
        <begin position="213"/>
        <end position="256"/>
    </location>
</feature>
<reference evidence="4 5" key="1">
    <citation type="submission" date="2019-07" db="EMBL/GenBank/DDBJ databases">
        <title>WGS assembly of Gossypium mustelinum.</title>
        <authorList>
            <person name="Chen Z.J."/>
            <person name="Sreedasyam A."/>
            <person name="Ando A."/>
            <person name="Song Q."/>
            <person name="De L."/>
            <person name="Hulse-Kemp A."/>
            <person name="Ding M."/>
            <person name="Ye W."/>
            <person name="Kirkbride R."/>
            <person name="Jenkins J."/>
            <person name="Plott C."/>
            <person name="Lovell J."/>
            <person name="Lin Y.-M."/>
            <person name="Vaughn R."/>
            <person name="Liu B."/>
            <person name="Li W."/>
            <person name="Simpson S."/>
            <person name="Scheffler B."/>
            <person name="Saski C."/>
            <person name="Grover C."/>
            <person name="Hu G."/>
            <person name="Conover J."/>
            <person name="Carlson J."/>
            <person name="Shu S."/>
            <person name="Boston L."/>
            <person name="Williams M."/>
            <person name="Peterson D."/>
            <person name="Mcgee K."/>
            <person name="Jones D."/>
            <person name="Wendel J."/>
            <person name="Stelly D."/>
            <person name="Grimwood J."/>
            <person name="Schmutz J."/>
        </authorList>
    </citation>
    <scope>NUCLEOTIDE SEQUENCE [LARGE SCALE GENOMIC DNA]</scope>
    <source>
        <strain evidence="4">1408120.09</strain>
    </source>
</reference>
<proteinExistence type="predicted"/>
<dbReference type="Pfam" id="PF13920">
    <property type="entry name" value="zf-C3HC4_3"/>
    <property type="match status" value="1"/>
</dbReference>
<evidence type="ECO:0000256" key="1">
    <source>
        <dbReference type="PROSITE-ProRule" id="PRU00175"/>
    </source>
</evidence>
<feature type="region of interest" description="Disordered" evidence="2">
    <location>
        <begin position="454"/>
        <end position="542"/>
    </location>
</feature>
<dbReference type="SUPFAM" id="SSF57850">
    <property type="entry name" value="RING/U-box"/>
    <property type="match status" value="1"/>
</dbReference>
<accession>A0A5D2WQK7</accession>
<feature type="compositionally biased region" description="Basic and acidic residues" evidence="2">
    <location>
        <begin position="454"/>
        <end position="468"/>
    </location>
</feature>
<name>A0A5D2WQK7_GOSMU</name>
<protein>
    <recommendedName>
        <fullName evidence="3">RING-type domain-containing protein</fullName>
    </recommendedName>
</protein>
<dbReference type="CDD" id="cd16647">
    <property type="entry name" value="mRING-HC-C3HC5_NEU1"/>
    <property type="match status" value="1"/>
</dbReference>
<feature type="region of interest" description="Disordered" evidence="2">
    <location>
        <begin position="765"/>
        <end position="806"/>
    </location>
</feature>
<feature type="compositionally biased region" description="Basic and acidic residues" evidence="2">
    <location>
        <begin position="315"/>
        <end position="332"/>
    </location>
</feature>
<keyword evidence="1" id="KW-0862">Zinc</keyword>
<feature type="compositionally biased region" description="Polar residues" evidence="2">
    <location>
        <begin position="176"/>
        <end position="188"/>
    </location>
</feature>
<organism evidence="4 5">
    <name type="scientific">Gossypium mustelinum</name>
    <name type="common">Cotton</name>
    <name type="synonym">Gossypium caicoense</name>
    <dbReference type="NCBI Taxonomy" id="34275"/>
    <lineage>
        <taxon>Eukaryota</taxon>
        <taxon>Viridiplantae</taxon>
        <taxon>Streptophyta</taxon>
        <taxon>Embryophyta</taxon>
        <taxon>Tracheophyta</taxon>
        <taxon>Spermatophyta</taxon>
        <taxon>Magnoliopsida</taxon>
        <taxon>eudicotyledons</taxon>
        <taxon>Gunneridae</taxon>
        <taxon>Pentapetalae</taxon>
        <taxon>rosids</taxon>
        <taxon>malvids</taxon>
        <taxon>Malvales</taxon>
        <taxon>Malvaceae</taxon>
        <taxon>Malvoideae</taxon>
        <taxon>Gossypium</taxon>
    </lineage>
</organism>
<keyword evidence="1" id="KW-0479">Metal-binding</keyword>
<feature type="region of interest" description="Disordered" evidence="2">
    <location>
        <begin position="838"/>
        <end position="874"/>
    </location>
</feature>
<dbReference type="PANTHER" id="PTHR47820">
    <property type="entry name" value="BNAC05G24000D PROTEIN"/>
    <property type="match status" value="1"/>
</dbReference>
<evidence type="ECO:0000313" key="5">
    <source>
        <dbReference type="Proteomes" id="UP000323597"/>
    </source>
</evidence>
<feature type="compositionally biased region" description="Basic and acidic residues" evidence="2">
    <location>
        <begin position="509"/>
        <end position="522"/>
    </location>
</feature>